<dbReference type="InterPro" id="IPR021359">
    <property type="entry name" value="DUF2812"/>
</dbReference>
<keyword evidence="1" id="KW-1133">Transmembrane helix</keyword>
<dbReference type="EMBL" id="JAVBVO010000004">
    <property type="protein sequence ID" value="MDZ5759920.1"/>
    <property type="molecule type" value="Genomic_DNA"/>
</dbReference>
<evidence type="ECO:0000256" key="1">
    <source>
        <dbReference type="SAM" id="Phobius"/>
    </source>
</evidence>
<comment type="caution">
    <text evidence="2">The sequence shown here is derived from an EMBL/GenBank/DDBJ whole genome shotgun (WGS) entry which is preliminary data.</text>
</comment>
<reference evidence="2" key="1">
    <citation type="submission" date="2023-08" db="EMBL/GenBank/DDBJ databases">
        <title>Genomic characterization of piscicolin 126 produced by Carnobacterium maltaromaticum CM22 strain isolated from salmon (Salmo salar).</title>
        <authorList>
            <person name="Gonzalez-Gragera E."/>
            <person name="Garcia-Lopez J.D."/>
            <person name="Teso-Perez C."/>
            <person name="Gimenez-Hernandez I."/>
            <person name="Peralta-Sanchez J.M."/>
            <person name="Valdivia E."/>
            <person name="Montalban-Lopez M."/>
            <person name="Martin-Platero A.M."/>
            <person name="Banos A."/>
            <person name="Martinez-Bueno M."/>
        </authorList>
    </citation>
    <scope>NUCLEOTIDE SEQUENCE</scope>
    <source>
        <strain evidence="2">CM22</strain>
    </source>
</reference>
<organism evidence="2 3">
    <name type="scientific">Carnobacterium maltaromaticum</name>
    <name type="common">Carnobacterium piscicola</name>
    <dbReference type="NCBI Taxonomy" id="2751"/>
    <lineage>
        <taxon>Bacteria</taxon>
        <taxon>Bacillati</taxon>
        <taxon>Bacillota</taxon>
        <taxon>Bacilli</taxon>
        <taxon>Lactobacillales</taxon>
        <taxon>Carnobacteriaceae</taxon>
        <taxon>Carnobacterium</taxon>
    </lineage>
</organism>
<proteinExistence type="predicted"/>
<dbReference type="Proteomes" id="UP001290462">
    <property type="component" value="Unassembled WGS sequence"/>
</dbReference>
<dbReference type="Pfam" id="PF11193">
    <property type="entry name" value="DUF2812"/>
    <property type="match status" value="1"/>
</dbReference>
<dbReference type="RefSeq" id="WP_317912783.1">
    <property type="nucleotide sequence ID" value="NZ_JAVBVO010000004.1"/>
</dbReference>
<evidence type="ECO:0000313" key="2">
    <source>
        <dbReference type="EMBL" id="MDZ5759920.1"/>
    </source>
</evidence>
<feature type="transmembrane region" description="Helical" evidence="1">
    <location>
        <begin position="117"/>
        <end position="135"/>
    </location>
</feature>
<dbReference type="AlphaFoldDB" id="A0AAW9JSX7"/>
<evidence type="ECO:0000313" key="3">
    <source>
        <dbReference type="Proteomes" id="UP001290462"/>
    </source>
</evidence>
<sequence length="196" mass="23204">MKKFKLFIDMKKEEQYLKEMAEKGWGLVKYSAYNRYTFEKIHPESLSYRIDYQMFKKKGDYTDYLTLFEDSGWKHISGSQSSGFHFFLPENDNNQDLDIFSDSQSSRARYKRLYNQATIWLALMIVYFILLQPSFENISSWYLAPTIWEYSGLQLVGMIVMQTFFVLIQLFPMLFFMASAIIYALIGTKAKKLATM</sequence>
<keyword evidence="1" id="KW-0472">Membrane</keyword>
<feature type="transmembrane region" description="Helical" evidence="1">
    <location>
        <begin position="155"/>
        <end position="186"/>
    </location>
</feature>
<name>A0AAW9JSX7_CARML</name>
<protein>
    <submittedName>
        <fullName evidence="2">DUF2812 domain-containing protein</fullName>
    </submittedName>
</protein>
<gene>
    <name evidence="2" type="ORF">RAK27_14755</name>
</gene>
<keyword evidence="1" id="KW-0812">Transmembrane</keyword>
<accession>A0AAW9JSX7</accession>